<accession>A0A4V6N3T3</accession>
<organism evidence="2 3">
    <name type="scientific">Kosakonia quasisacchari</name>
    <dbReference type="NCBI Taxonomy" id="2529380"/>
    <lineage>
        <taxon>Bacteria</taxon>
        <taxon>Pseudomonadati</taxon>
        <taxon>Pseudomonadota</taxon>
        <taxon>Gammaproteobacteria</taxon>
        <taxon>Enterobacterales</taxon>
        <taxon>Enterobacteriaceae</taxon>
        <taxon>Kosakonia</taxon>
    </lineage>
</organism>
<dbReference type="EMBL" id="SJOP01000001">
    <property type="protein sequence ID" value="TCC14766.1"/>
    <property type="molecule type" value="Genomic_DNA"/>
</dbReference>
<dbReference type="OrthoDB" id="6630934at2"/>
<dbReference type="Proteomes" id="UP000291793">
    <property type="component" value="Unassembled WGS sequence"/>
</dbReference>
<proteinExistence type="predicted"/>
<dbReference type="RefSeq" id="WP_131406112.1">
    <property type="nucleotide sequence ID" value="NZ_CATKPI010000033.1"/>
</dbReference>
<keyword evidence="1" id="KW-0732">Signal</keyword>
<keyword evidence="3" id="KW-1185">Reference proteome</keyword>
<reference evidence="2 3" key="1">
    <citation type="submission" date="2019-02" db="EMBL/GenBank/DDBJ databases">
        <title>The draft genome of Kosakonia quasisacchari strain WCHKQ120001.</title>
        <authorList>
            <person name="Wang C."/>
            <person name="Feng Y."/>
            <person name="Zong Z."/>
        </authorList>
    </citation>
    <scope>NUCLEOTIDE SEQUENCE [LARGE SCALE GENOMIC DNA]</scope>
    <source>
        <strain evidence="2 3">WCHKQ120001</strain>
    </source>
</reference>
<protein>
    <submittedName>
        <fullName evidence="2">Uncharacterized protein</fullName>
    </submittedName>
</protein>
<gene>
    <name evidence="2" type="ORF">E0L21_00475</name>
</gene>
<feature type="signal peptide" evidence="1">
    <location>
        <begin position="1"/>
        <end position="24"/>
    </location>
</feature>
<evidence type="ECO:0000313" key="3">
    <source>
        <dbReference type="Proteomes" id="UP000291793"/>
    </source>
</evidence>
<evidence type="ECO:0000256" key="1">
    <source>
        <dbReference type="SAM" id="SignalP"/>
    </source>
</evidence>
<dbReference type="AlphaFoldDB" id="A0A4V6N3T3"/>
<comment type="caution">
    <text evidence="2">The sequence shown here is derived from an EMBL/GenBank/DDBJ whole genome shotgun (WGS) entry which is preliminary data.</text>
</comment>
<evidence type="ECO:0000313" key="2">
    <source>
        <dbReference type="EMBL" id="TCC14766.1"/>
    </source>
</evidence>
<name>A0A4V6N3T3_9ENTR</name>
<sequence length="67" mass="7621">MMGKKLSVAWFFLFLTFASTASSAAPSFPQLSGQNHYIRHVTGEGDIAENPDEHIQETIERFFSHKY</sequence>
<feature type="chain" id="PRO_5020897673" evidence="1">
    <location>
        <begin position="25"/>
        <end position="67"/>
    </location>
</feature>